<reference evidence="3 4" key="1">
    <citation type="submission" date="2024-06" db="EMBL/GenBank/DDBJ databases">
        <title>Novosphingobium rhizovicinus M1R2S20.</title>
        <authorList>
            <person name="Sun J.-Q."/>
        </authorList>
    </citation>
    <scope>NUCLEOTIDE SEQUENCE [LARGE SCALE GENOMIC DNA]</scope>
    <source>
        <strain evidence="3 4">M1R2S20</strain>
    </source>
</reference>
<dbReference type="PANTHER" id="PTHR30535">
    <property type="entry name" value="VITAMIN B12-BINDING PROTEIN"/>
    <property type="match status" value="1"/>
</dbReference>
<dbReference type="EMBL" id="JBFNXR010000021">
    <property type="protein sequence ID" value="MEW9854631.1"/>
    <property type="molecule type" value="Genomic_DNA"/>
</dbReference>
<comment type="caution">
    <text evidence="3">The sequence shown here is derived from an EMBL/GenBank/DDBJ whole genome shotgun (WGS) entry which is preliminary data.</text>
</comment>
<dbReference type="InterPro" id="IPR050902">
    <property type="entry name" value="ABC_Transporter_SBP"/>
</dbReference>
<organism evidence="3 4">
    <name type="scientific">Novosphingobium rhizovicinum</name>
    <dbReference type="NCBI Taxonomy" id="3228928"/>
    <lineage>
        <taxon>Bacteria</taxon>
        <taxon>Pseudomonadati</taxon>
        <taxon>Pseudomonadota</taxon>
        <taxon>Alphaproteobacteria</taxon>
        <taxon>Sphingomonadales</taxon>
        <taxon>Sphingomonadaceae</taxon>
        <taxon>Novosphingobium</taxon>
    </lineage>
</organism>
<gene>
    <name evidence="3" type="ORF">ABUH87_05495</name>
</gene>
<dbReference type="Proteomes" id="UP001556118">
    <property type="component" value="Unassembled WGS sequence"/>
</dbReference>
<evidence type="ECO:0000313" key="3">
    <source>
        <dbReference type="EMBL" id="MEW9854631.1"/>
    </source>
</evidence>
<protein>
    <submittedName>
        <fullName evidence="3">Hemin ABC transporter substrate-binding protein</fullName>
    </submittedName>
</protein>
<name>A0ABV3R960_9SPHN</name>
<dbReference type="SUPFAM" id="SSF53807">
    <property type="entry name" value="Helical backbone' metal receptor"/>
    <property type="match status" value="1"/>
</dbReference>
<keyword evidence="1" id="KW-0732">Signal</keyword>
<dbReference type="Gene3D" id="3.40.50.1980">
    <property type="entry name" value="Nitrogenase molybdenum iron protein domain"/>
    <property type="match status" value="2"/>
</dbReference>
<accession>A0ABV3R960</accession>
<sequence>MLVGGASLFVFCPLTAAAAAPARQQDLSRVVCIGGAITEILYALGQQARIVAVDTTSQYPPVALREKRSVGYMRAVSAEGVLSMRPTLILAMEDAGPPQALEQLRASGISLVRIDNTLSPAAVTGRVRQLATLFKAQVQGARLTASIDKGFQELAAWRRAHPPRKRVLFVLSLQNGRPMVAGKGTEADAIITLAGGINAAGALDGYKPVSGEALAALAPDAVLAMDHAGPGIDTSALDTPGFRLTPAGRRRALIKMDGSYLLGLGPRTPAAALDLARRLQSI</sequence>
<feature type="chain" id="PRO_5046554484" evidence="1">
    <location>
        <begin position="19"/>
        <end position="282"/>
    </location>
</feature>
<evidence type="ECO:0000256" key="1">
    <source>
        <dbReference type="SAM" id="SignalP"/>
    </source>
</evidence>
<dbReference type="Pfam" id="PF01497">
    <property type="entry name" value="Peripla_BP_2"/>
    <property type="match status" value="1"/>
</dbReference>
<keyword evidence="4" id="KW-1185">Reference proteome</keyword>
<dbReference type="PROSITE" id="PS50983">
    <property type="entry name" value="FE_B12_PBP"/>
    <property type="match status" value="1"/>
</dbReference>
<dbReference type="RefSeq" id="WP_367770847.1">
    <property type="nucleotide sequence ID" value="NZ_JBFNXR010000021.1"/>
</dbReference>
<dbReference type="PANTHER" id="PTHR30535:SF4">
    <property type="entry name" value="HEMIN-BINDING PERIPLASMIC PROTEIN HMUT"/>
    <property type="match status" value="1"/>
</dbReference>
<evidence type="ECO:0000259" key="2">
    <source>
        <dbReference type="PROSITE" id="PS50983"/>
    </source>
</evidence>
<evidence type="ECO:0000313" key="4">
    <source>
        <dbReference type="Proteomes" id="UP001556118"/>
    </source>
</evidence>
<feature type="signal peptide" evidence="1">
    <location>
        <begin position="1"/>
        <end position="18"/>
    </location>
</feature>
<feature type="domain" description="Fe/B12 periplasmic-binding" evidence="2">
    <location>
        <begin position="29"/>
        <end position="282"/>
    </location>
</feature>
<dbReference type="InterPro" id="IPR002491">
    <property type="entry name" value="ABC_transptr_periplasmic_BD"/>
</dbReference>
<proteinExistence type="predicted"/>